<organism evidence="4 5">
    <name type="scientific">Halocynthiibacter styelae</name>
    <dbReference type="NCBI Taxonomy" id="2761955"/>
    <lineage>
        <taxon>Bacteria</taxon>
        <taxon>Pseudomonadati</taxon>
        <taxon>Pseudomonadota</taxon>
        <taxon>Alphaproteobacteria</taxon>
        <taxon>Rhodobacterales</taxon>
        <taxon>Paracoccaceae</taxon>
        <taxon>Halocynthiibacter</taxon>
    </lineage>
</organism>
<comment type="pathway">
    <text evidence="1">Cofactor biosynthesis; thiamine diphosphate biosynthesis.</text>
</comment>
<dbReference type="GO" id="GO:0005829">
    <property type="term" value="C:cytosol"/>
    <property type="evidence" value="ECO:0007669"/>
    <property type="project" value="TreeGrafter"/>
</dbReference>
<sequence length="241" mass="24879">MTVILAIGGTDSSGGAGISRDVTAAAQLGVMVRPVVTCVTAQTDQAVEAVHAVPTDLIGRQMQAALGDAKVGAVKIGMVGAGEVASAIAQMLEGCDLPVIFDPVIRASSGGMLSDKMGLSPIVTRAELVTPNLDEAAWLSGEKTEDLNRQALLVRGHGTCAVLVKGGHGAGENSCDVLFLGDRQLSFCGPRLTQSRRGTGCTLATYIACFRALGLDLPAACGRAREMVQDYISTGHEKSRL</sequence>
<dbReference type="SUPFAM" id="SSF53613">
    <property type="entry name" value="Ribokinase-like"/>
    <property type="match status" value="1"/>
</dbReference>
<reference evidence="4" key="1">
    <citation type="submission" date="2020-10" db="EMBL/GenBank/DDBJ databases">
        <title>Paenihalocynthiibacter styelae gen. nov., sp. nov., isolated from stalked sea squirt Styela clava.</title>
        <authorList>
            <person name="Kim Y.-O."/>
            <person name="Yoon J.-H."/>
        </authorList>
    </citation>
    <scope>NUCLEOTIDE SEQUENCE</scope>
    <source>
        <strain evidence="4">MYP1-1</strain>
    </source>
</reference>
<name>A0A8J7III4_9RHOB</name>
<evidence type="ECO:0000256" key="1">
    <source>
        <dbReference type="ARBA" id="ARBA00004948"/>
    </source>
</evidence>
<keyword evidence="4" id="KW-0808">Transferase</keyword>
<evidence type="ECO:0000256" key="2">
    <source>
        <dbReference type="ARBA" id="ARBA00012135"/>
    </source>
</evidence>
<dbReference type="EC" id="2.7.1.49" evidence="2"/>
<dbReference type="Gene3D" id="3.40.1190.20">
    <property type="match status" value="1"/>
</dbReference>
<comment type="caution">
    <text evidence="4">The sequence shown here is derived from an EMBL/GenBank/DDBJ whole genome shotgun (WGS) entry which is preliminary data.</text>
</comment>
<dbReference type="RefSeq" id="WP_228848090.1">
    <property type="nucleotide sequence ID" value="NZ_JADCKQ010000004.1"/>
</dbReference>
<dbReference type="Proteomes" id="UP000640583">
    <property type="component" value="Unassembled WGS sequence"/>
</dbReference>
<dbReference type="InterPro" id="IPR029056">
    <property type="entry name" value="Ribokinase-like"/>
</dbReference>
<dbReference type="CDD" id="cd01169">
    <property type="entry name" value="HMPP_kinase"/>
    <property type="match status" value="1"/>
</dbReference>
<evidence type="ECO:0000259" key="3">
    <source>
        <dbReference type="Pfam" id="PF08543"/>
    </source>
</evidence>
<protein>
    <recommendedName>
        <fullName evidence="2">hydroxymethylpyrimidine kinase</fullName>
        <ecNumber evidence="2">2.7.1.49</ecNumber>
    </recommendedName>
</protein>
<dbReference type="InterPro" id="IPR013749">
    <property type="entry name" value="PM/HMP-P_kinase-1"/>
</dbReference>
<dbReference type="GO" id="GO:0009228">
    <property type="term" value="P:thiamine biosynthetic process"/>
    <property type="evidence" value="ECO:0007669"/>
    <property type="project" value="InterPro"/>
</dbReference>
<evidence type="ECO:0000313" key="5">
    <source>
        <dbReference type="Proteomes" id="UP000640583"/>
    </source>
</evidence>
<feature type="domain" description="Pyridoxamine kinase/Phosphomethylpyrimidine kinase" evidence="3">
    <location>
        <begin position="11"/>
        <end position="235"/>
    </location>
</feature>
<dbReference type="EMBL" id="JADCKQ010000004">
    <property type="protein sequence ID" value="MBI1493238.1"/>
    <property type="molecule type" value="Genomic_DNA"/>
</dbReference>
<accession>A0A8J7III4</accession>
<dbReference type="GO" id="GO:0008902">
    <property type="term" value="F:hydroxymethylpyrimidine kinase activity"/>
    <property type="evidence" value="ECO:0007669"/>
    <property type="project" value="UniProtKB-EC"/>
</dbReference>
<evidence type="ECO:0000313" key="4">
    <source>
        <dbReference type="EMBL" id="MBI1493238.1"/>
    </source>
</evidence>
<keyword evidence="5" id="KW-1185">Reference proteome</keyword>
<dbReference type="PANTHER" id="PTHR20858">
    <property type="entry name" value="PHOSPHOMETHYLPYRIMIDINE KINASE"/>
    <property type="match status" value="1"/>
</dbReference>
<keyword evidence="4" id="KW-0418">Kinase</keyword>
<gene>
    <name evidence="4" type="ORF">H1D41_06290</name>
</gene>
<proteinExistence type="predicted"/>
<dbReference type="GO" id="GO:0009229">
    <property type="term" value="P:thiamine diphosphate biosynthetic process"/>
    <property type="evidence" value="ECO:0007669"/>
    <property type="project" value="UniProtKB-UniPathway"/>
</dbReference>
<dbReference type="AlphaFoldDB" id="A0A8J7III4"/>
<dbReference type="InterPro" id="IPR004399">
    <property type="entry name" value="HMP/HMP-P_kinase_dom"/>
</dbReference>
<dbReference type="Pfam" id="PF08543">
    <property type="entry name" value="Phos_pyr_kin"/>
    <property type="match status" value="1"/>
</dbReference>
<dbReference type="UniPathway" id="UPA00060">
    <property type="reaction ID" value="UER00138"/>
</dbReference>
<dbReference type="GO" id="GO:0008972">
    <property type="term" value="F:phosphomethylpyrimidine kinase activity"/>
    <property type="evidence" value="ECO:0007669"/>
    <property type="project" value="InterPro"/>
</dbReference>
<dbReference type="PANTHER" id="PTHR20858:SF17">
    <property type="entry name" value="HYDROXYMETHYLPYRIMIDINE_PHOSPHOMETHYLPYRIMIDINE KINASE THI20-RELATED"/>
    <property type="match status" value="1"/>
</dbReference>